<feature type="binding site" evidence="6">
    <location>
        <position position="119"/>
    </location>
    <ligand>
        <name>Mg(2+)</name>
        <dbReference type="ChEBI" id="CHEBI:18420"/>
    </ligand>
</feature>
<protein>
    <submittedName>
        <fullName evidence="8">CoA ester lyase</fullName>
    </submittedName>
</protein>
<organism evidence="8 9">
    <name type="scientific">Mesorhizobium huakuii</name>
    <dbReference type="NCBI Taxonomy" id="28104"/>
    <lineage>
        <taxon>Bacteria</taxon>
        <taxon>Pseudomonadati</taxon>
        <taxon>Pseudomonadota</taxon>
        <taxon>Alphaproteobacteria</taxon>
        <taxon>Hyphomicrobiales</taxon>
        <taxon>Phyllobacteriaceae</taxon>
        <taxon>Mesorhizobium</taxon>
    </lineage>
</organism>
<feature type="binding site" evidence="5">
    <location>
        <position position="119"/>
    </location>
    <ligand>
        <name>substrate</name>
    </ligand>
</feature>
<dbReference type="GO" id="GO:0016829">
    <property type="term" value="F:lyase activity"/>
    <property type="evidence" value="ECO:0007669"/>
    <property type="project" value="UniProtKB-KW"/>
</dbReference>
<keyword evidence="3 6" id="KW-0479">Metal-binding</keyword>
<dbReference type="GO" id="GO:0006107">
    <property type="term" value="P:oxaloacetate metabolic process"/>
    <property type="evidence" value="ECO:0007669"/>
    <property type="project" value="TreeGrafter"/>
</dbReference>
<comment type="cofactor">
    <cofactor evidence="1">
        <name>Mg(2+)</name>
        <dbReference type="ChEBI" id="CHEBI:18420"/>
    </cofactor>
</comment>
<evidence type="ECO:0000256" key="5">
    <source>
        <dbReference type="PIRSR" id="PIRSR015582-1"/>
    </source>
</evidence>
<dbReference type="AlphaFoldDB" id="A0A7G6T1A9"/>
<dbReference type="SUPFAM" id="SSF51621">
    <property type="entry name" value="Phosphoenolpyruvate/pyruvate domain"/>
    <property type="match status" value="1"/>
</dbReference>
<keyword evidence="8" id="KW-0456">Lyase</keyword>
<evidence type="ECO:0000259" key="7">
    <source>
        <dbReference type="Pfam" id="PF03328"/>
    </source>
</evidence>
<evidence type="ECO:0000256" key="3">
    <source>
        <dbReference type="ARBA" id="ARBA00022723"/>
    </source>
</evidence>
<dbReference type="GO" id="GO:0000287">
    <property type="term" value="F:magnesium ion binding"/>
    <property type="evidence" value="ECO:0007669"/>
    <property type="project" value="TreeGrafter"/>
</dbReference>
<evidence type="ECO:0000256" key="4">
    <source>
        <dbReference type="ARBA" id="ARBA00022842"/>
    </source>
</evidence>
<feature type="binding site" evidence="6">
    <location>
        <position position="145"/>
    </location>
    <ligand>
        <name>Mg(2+)</name>
        <dbReference type="ChEBI" id="CHEBI:18420"/>
    </ligand>
</feature>
<feature type="domain" description="HpcH/HpaI aldolase/citrate lyase" evidence="7">
    <location>
        <begin position="11"/>
        <end position="212"/>
    </location>
</feature>
<evidence type="ECO:0000256" key="6">
    <source>
        <dbReference type="PIRSR" id="PIRSR015582-2"/>
    </source>
</evidence>
<dbReference type="PANTHER" id="PTHR32308:SF10">
    <property type="entry name" value="CITRATE LYASE SUBUNIT BETA"/>
    <property type="match status" value="1"/>
</dbReference>
<dbReference type="Gene3D" id="3.20.20.60">
    <property type="entry name" value="Phosphoenolpyruvate-binding domains"/>
    <property type="match status" value="1"/>
</dbReference>
<accession>A0A7G6T1A9</accession>
<dbReference type="InterPro" id="IPR015813">
    <property type="entry name" value="Pyrv/PenolPyrv_kinase-like_dom"/>
</dbReference>
<dbReference type="InterPro" id="IPR011206">
    <property type="entry name" value="Citrate_lyase_beta/mcl1/mcl2"/>
</dbReference>
<dbReference type="RefSeq" id="WP_183459544.1">
    <property type="nucleotide sequence ID" value="NZ_CP050296.1"/>
</dbReference>
<evidence type="ECO:0000256" key="1">
    <source>
        <dbReference type="ARBA" id="ARBA00001946"/>
    </source>
</evidence>
<dbReference type="PANTHER" id="PTHR32308">
    <property type="entry name" value="LYASE BETA SUBUNIT, PUTATIVE (AFU_ORTHOLOGUE AFUA_4G13030)-RELATED"/>
    <property type="match status" value="1"/>
</dbReference>
<evidence type="ECO:0000256" key="2">
    <source>
        <dbReference type="ARBA" id="ARBA00005568"/>
    </source>
</evidence>
<dbReference type="Pfam" id="PF03328">
    <property type="entry name" value="HpcH_HpaI"/>
    <property type="match status" value="1"/>
</dbReference>
<evidence type="ECO:0000313" key="8">
    <source>
        <dbReference type="EMBL" id="QND60541.1"/>
    </source>
</evidence>
<sequence>MVGFVTPVVPLFVPGSRPERFAKADNSGADAVILDLEDAVAPGDKDRAREVVVAQAAMLKSAIVVRINAAGTPWHEADIDAVRRLDGVSVMLPKAERPEDIADMARHMARSVSVIALVESAVGLANLPAILATSGVVAVAFGSVDFSLDLGCAHDRLTLLAARNEIVWRSRAAGRAAPIDGVTTDLSSPEITEDDARHAMKMGFGGKMAIHPRQIEPIRVAFRPSDNEITWARDIVGAASSGEAVQVNGEMVDRPVIERARRILRRGRLGLEGAEKER</sequence>
<comment type="similarity">
    <text evidence="2">Belongs to the HpcH/HpaI aldolase family.</text>
</comment>
<reference evidence="9" key="1">
    <citation type="journal article" date="2020" name="Mol. Plant Microbe">
        <title>Rhizobial microsymbionts of the narrowly endemic Oxytropis species growing in Kamchatka are characterized by significant genetic diversity and possess a set of genes that are associated with T3SS and T6SS secretion systems and can affect the development of symbiosis.</title>
        <authorList>
            <person name="Safronova V."/>
            <person name="Guro P."/>
            <person name="Sazanova A."/>
            <person name="Kuznetsova I."/>
            <person name="Belimov A."/>
            <person name="Yakubov V."/>
            <person name="Chirak E."/>
            <person name="Afonin A."/>
            <person name="Gogolev Y."/>
            <person name="Andronov E."/>
            <person name="Tikhonovich I."/>
        </authorList>
    </citation>
    <scope>NUCLEOTIDE SEQUENCE [LARGE SCALE GENOMIC DNA]</scope>
    <source>
        <strain evidence="9">583</strain>
    </source>
</reference>
<gene>
    <name evidence="8" type="ORF">HB778_31365</name>
</gene>
<keyword evidence="4 6" id="KW-0460">Magnesium</keyword>
<evidence type="ECO:0000313" key="9">
    <source>
        <dbReference type="Proteomes" id="UP000515465"/>
    </source>
</evidence>
<name>A0A7G6T1A9_9HYPH</name>
<proteinExistence type="inferred from homology"/>
<dbReference type="PIRSF" id="PIRSF015582">
    <property type="entry name" value="Cit_lyase_B"/>
    <property type="match status" value="1"/>
</dbReference>
<dbReference type="InterPro" id="IPR040442">
    <property type="entry name" value="Pyrv_kinase-like_dom_sf"/>
</dbReference>
<dbReference type="InterPro" id="IPR005000">
    <property type="entry name" value="Aldolase/citrate-lyase_domain"/>
</dbReference>
<feature type="binding site" evidence="5">
    <location>
        <position position="66"/>
    </location>
    <ligand>
        <name>substrate</name>
    </ligand>
</feature>
<dbReference type="EMBL" id="CP050296">
    <property type="protein sequence ID" value="QND60541.1"/>
    <property type="molecule type" value="Genomic_DNA"/>
</dbReference>
<dbReference type="Proteomes" id="UP000515465">
    <property type="component" value="Chromosome"/>
</dbReference>